<proteinExistence type="predicted"/>
<evidence type="ECO:0000313" key="2">
    <source>
        <dbReference type="Proteomes" id="UP000283095"/>
    </source>
</evidence>
<sequence>MTKSRKQGGGQDLRTPQEMDVQKALTVFWYKYYTQPLTTEQRIELADQFIADWLDSSKVKTDKPFIRHPATRLREYGRVHTVADVLADFIMRVDQVVERSEEYPVINQDASVNSAKERKEKERSIFYEYEEDNMEEGDVLPPYSVKVSSIVLDNSIEDELFAETAPSVKKFQAELRKVKHYKEFFATSFAEEYGYDRKDTLRKIKRLDLSRVRECKICGSAFYAHDFRRYVCDIQRGIKVHKFKGKPPVYEVTKESACELERDRIQAKERYKTRDLDEKNSTII</sequence>
<reference evidence="1 2" key="1">
    <citation type="submission" date="2018-01" db="EMBL/GenBank/DDBJ databases">
        <title>Bacillus asahii Genome sequencing and assembly.</title>
        <authorList>
            <person name="Jiang H."/>
            <person name="Feng Y."/>
            <person name="Zhao F."/>
            <person name="Lin X."/>
        </authorList>
    </citation>
    <scope>NUCLEOTIDE SEQUENCE [LARGE SCALE GENOMIC DNA]</scope>
    <source>
        <strain evidence="1 2">OM18</strain>
    </source>
</reference>
<accession>A0A3T0KXV5</accession>
<dbReference type="AlphaFoldDB" id="A0A3T0KXV5"/>
<dbReference type="KEGG" id="pasa:BAOM_4601"/>
<evidence type="ECO:0000313" key="1">
    <source>
        <dbReference type="EMBL" id="AZV45180.1"/>
    </source>
</evidence>
<protein>
    <submittedName>
        <fullName evidence="1">Uncharacterized protein</fullName>
    </submittedName>
</protein>
<dbReference type="RefSeq" id="WP_127762020.1">
    <property type="nucleotide sequence ID" value="NZ_CP026095.1"/>
</dbReference>
<name>A0A3T0KXV5_9BACI</name>
<organism evidence="1 2">
    <name type="scientific">Peribacillus asahii</name>
    <dbReference type="NCBI Taxonomy" id="228899"/>
    <lineage>
        <taxon>Bacteria</taxon>
        <taxon>Bacillati</taxon>
        <taxon>Bacillota</taxon>
        <taxon>Bacilli</taxon>
        <taxon>Bacillales</taxon>
        <taxon>Bacillaceae</taxon>
        <taxon>Peribacillus</taxon>
    </lineage>
</organism>
<gene>
    <name evidence="1" type="ORF">BAOM_4601</name>
</gene>
<dbReference type="OrthoDB" id="2942296at2"/>
<dbReference type="Proteomes" id="UP000283095">
    <property type="component" value="Chromosome"/>
</dbReference>
<dbReference type="EMBL" id="CP026095">
    <property type="protein sequence ID" value="AZV45180.1"/>
    <property type="molecule type" value="Genomic_DNA"/>
</dbReference>